<reference evidence="1" key="1">
    <citation type="submission" date="2021-06" db="EMBL/GenBank/DDBJ databases">
        <title>Parelaphostrongylus tenuis whole genome reference sequence.</title>
        <authorList>
            <person name="Garwood T.J."/>
            <person name="Larsen P.A."/>
            <person name="Fountain-Jones N.M."/>
            <person name="Garbe J.R."/>
            <person name="Macchietto M.G."/>
            <person name="Kania S.A."/>
            <person name="Gerhold R.W."/>
            <person name="Richards J.E."/>
            <person name="Wolf T.M."/>
        </authorList>
    </citation>
    <scope>NUCLEOTIDE SEQUENCE</scope>
    <source>
        <strain evidence="1">MNPRO001-30</strain>
        <tissue evidence="1">Meninges</tissue>
    </source>
</reference>
<evidence type="ECO:0000313" key="1">
    <source>
        <dbReference type="EMBL" id="KAJ1353267.1"/>
    </source>
</evidence>
<dbReference type="Proteomes" id="UP001196413">
    <property type="component" value="Unassembled WGS sequence"/>
</dbReference>
<accession>A0AAD5M710</accession>
<name>A0AAD5M710_PARTN</name>
<sequence>MPVHSQGRTKIIPACEEDASNNGIRIDICDENWSQFFYVKVVECSAIQLTEHFLP</sequence>
<protein>
    <submittedName>
        <fullName evidence="1">Uncharacterized protein</fullName>
    </submittedName>
</protein>
<dbReference type="AlphaFoldDB" id="A0AAD5M710"/>
<keyword evidence="2" id="KW-1185">Reference proteome</keyword>
<evidence type="ECO:0000313" key="2">
    <source>
        <dbReference type="Proteomes" id="UP001196413"/>
    </source>
</evidence>
<dbReference type="EMBL" id="JAHQIW010001654">
    <property type="protein sequence ID" value="KAJ1353267.1"/>
    <property type="molecule type" value="Genomic_DNA"/>
</dbReference>
<proteinExistence type="predicted"/>
<gene>
    <name evidence="1" type="ORF">KIN20_009862</name>
</gene>
<organism evidence="1 2">
    <name type="scientific">Parelaphostrongylus tenuis</name>
    <name type="common">Meningeal worm</name>
    <dbReference type="NCBI Taxonomy" id="148309"/>
    <lineage>
        <taxon>Eukaryota</taxon>
        <taxon>Metazoa</taxon>
        <taxon>Ecdysozoa</taxon>
        <taxon>Nematoda</taxon>
        <taxon>Chromadorea</taxon>
        <taxon>Rhabditida</taxon>
        <taxon>Rhabditina</taxon>
        <taxon>Rhabditomorpha</taxon>
        <taxon>Strongyloidea</taxon>
        <taxon>Metastrongylidae</taxon>
        <taxon>Parelaphostrongylus</taxon>
    </lineage>
</organism>
<comment type="caution">
    <text evidence="1">The sequence shown here is derived from an EMBL/GenBank/DDBJ whole genome shotgun (WGS) entry which is preliminary data.</text>
</comment>